<dbReference type="EMBL" id="GDHF01024077">
    <property type="protein sequence ID" value="JAI28237.1"/>
    <property type="molecule type" value="Transcribed_RNA"/>
</dbReference>
<gene>
    <name evidence="2" type="ORF">c0_g1_i1</name>
    <name evidence="1" type="ORF">c0_g1_i2</name>
</gene>
<reference evidence="2" key="1">
    <citation type="submission" date="2015-06" db="EMBL/GenBank/DDBJ databases">
        <authorList>
            <person name="Hoefler B.C."/>
            <person name="Straight P.D."/>
        </authorList>
    </citation>
    <scope>NUCLEOTIDE SEQUENCE</scope>
</reference>
<proteinExistence type="predicted"/>
<dbReference type="AlphaFoldDB" id="A0A0K8UNK0"/>
<organism evidence="2">
    <name type="scientific">Bactrocera latifrons</name>
    <name type="common">Malaysian fruit fly</name>
    <name type="synonym">Chaetodacus latifrons</name>
    <dbReference type="NCBI Taxonomy" id="174628"/>
    <lineage>
        <taxon>Eukaryota</taxon>
        <taxon>Metazoa</taxon>
        <taxon>Ecdysozoa</taxon>
        <taxon>Arthropoda</taxon>
        <taxon>Hexapoda</taxon>
        <taxon>Insecta</taxon>
        <taxon>Pterygota</taxon>
        <taxon>Neoptera</taxon>
        <taxon>Endopterygota</taxon>
        <taxon>Diptera</taxon>
        <taxon>Brachycera</taxon>
        <taxon>Muscomorpha</taxon>
        <taxon>Tephritoidea</taxon>
        <taxon>Tephritidae</taxon>
        <taxon>Bactrocera</taxon>
        <taxon>Bactrocera</taxon>
    </lineage>
</organism>
<accession>A0A0K8UNK0</accession>
<dbReference type="InterPro" id="IPR007970">
    <property type="entry name" value="DUF733"/>
</dbReference>
<dbReference type="EMBL" id="GDHF01033180">
    <property type="protein sequence ID" value="JAI19134.1"/>
    <property type="molecule type" value="Transcribed_RNA"/>
</dbReference>
<evidence type="ECO:0000313" key="1">
    <source>
        <dbReference type="EMBL" id="JAI19134.1"/>
    </source>
</evidence>
<dbReference type="Pfam" id="PF05306">
    <property type="entry name" value="DUF733"/>
    <property type="match status" value="1"/>
</dbReference>
<dbReference type="OrthoDB" id="7935653at2759"/>
<name>A0A0K8UNK0_BACLA</name>
<sequence>MAEDLYMDFDSDLTFHLNMDLDTDLNFDVDMEFYDDETERQREETIKRDIQHSSSKPLLQYHLFVYRKELRRRKMNRLHLTKTKIDLTGGLLINCEGKICDFSPQDIDAFTRQVDFKDRLVQQHSALYADIDEVVEKDVEGKLILKCNVA</sequence>
<protein>
    <submittedName>
        <fullName evidence="2">Uncharacterized protein</fullName>
    </submittedName>
</protein>
<evidence type="ECO:0000313" key="2">
    <source>
        <dbReference type="EMBL" id="JAI28237.1"/>
    </source>
</evidence>